<evidence type="ECO:0000313" key="1">
    <source>
        <dbReference type="EMBL" id="EMZ28720.1"/>
    </source>
</evidence>
<gene>
    <name evidence="1" type="ORF">C823_01876</name>
</gene>
<sequence>MRKENLITYNQADLIKEISEDYPSYSEDNIKNILESLEIHVKEHLSESELEHPVQVKLFFGLSLLGWIVPAANKNCFGMNVKLNDRIRIKPKLTRYFIRKVNELAVEAK</sequence>
<keyword evidence="2" id="KW-1185">Reference proteome</keyword>
<dbReference type="SUPFAM" id="SSF47729">
    <property type="entry name" value="IHF-like DNA-binding proteins"/>
    <property type="match status" value="1"/>
</dbReference>
<name>N2ARI8_9FIRM</name>
<dbReference type="OrthoDB" id="2054717at2"/>
<dbReference type="PATRIC" id="fig|1235802.3.peg.1986"/>
<organism evidence="1 2">
    <name type="scientific">Eubacterium plexicaudatum ASF492</name>
    <dbReference type="NCBI Taxonomy" id="1235802"/>
    <lineage>
        <taxon>Bacteria</taxon>
        <taxon>Bacillati</taxon>
        <taxon>Bacillota</taxon>
        <taxon>Clostridia</taxon>
        <taxon>Eubacteriales</taxon>
        <taxon>Eubacteriaceae</taxon>
        <taxon>Eubacterium</taxon>
    </lineage>
</organism>
<dbReference type="AlphaFoldDB" id="N2ARI8"/>
<accession>N2ARI8</accession>
<dbReference type="HOGENOM" id="CLU_2179908_0_0_9"/>
<dbReference type="EMBL" id="AQFT01000059">
    <property type="protein sequence ID" value="EMZ28720.1"/>
    <property type="molecule type" value="Genomic_DNA"/>
</dbReference>
<evidence type="ECO:0008006" key="3">
    <source>
        <dbReference type="Google" id="ProtNLM"/>
    </source>
</evidence>
<dbReference type="InterPro" id="IPR010992">
    <property type="entry name" value="IHF-like_DNA-bd_dom_sf"/>
</dbReference>
<comment type="caution">
    <text evidence="1">The sequence shown here is derived from an EMBL/GenBank/DDBJ whole genome shotgun (WGS) entry which is preliminary data.</text>
</comment>
<proteinExistence type="predicted"/>
<dbReference type="GO" id="GO:0003677">
    <property type="term" value="F:DNA binding"/>
    <property type="evidence" value="ECO:0007669"/>
    <property type="project" value="InterPro"/>
</dbReference>
<protein>
    <recommendedName>
        <fullName evidence="3">HU domain-containing protein</fullName>
    </recommendedName>
</protein>
<dbReference type="Proteomes" id="UP000012589">
    <property type="component" value="Unassembled WGS sequence"/>
</dbReference>
<evidence type="ECO:0000313" key="2">
    <source>
        <dbReference type="Proteomes" id="UP000012589"/>
    </source>
</evidence>
<reference evidence="1 2" key="1">
    <citation type="journal article" date="2014" name="Genome Announc.">
        <title>Draft genome sequences of the altered schaedler flora, a defined bacterial community from gnotobiotic mice.</title>
        <authorList>
            <person name="Wannemuehler M.J."/>
            <person name="Overstreet A.M."/>
            <person name="Ward D.V."/>
            <person name="Phillips G.J."/>
        </authorList>
    </citation>
    <scope>NUCLEOTIDE SEQUENCE [LARGE SCALE GENOMIC DNA]</scope>
    <source>
        <strain evidence="1 2">ASF492</strain>
    </source>
</reference>